<keyword evidence="2 3" id="KW-0560">Oxidoreductase</keyword>
<sequence>MGGVDILVNNAGTQIRHPCEEFPVKDFEKLIRVNLISSFQMAQLCGREMLAQGRGKIVNIASMLSFFGGFNVPAYAASKGGVAQFTKSLSNEWAARGVQVNAIAPGYLATDNTAAIRANPARNQEILSRIPAGRWGEPEDLTGALLFLVSPASDYLSGVVLPVDGGFMGR</sequence>
<dbReference type="EC" id="1.1.1.127" evidence="3"/>
<dbReference type="InterPro" id="IPR036291">
    <property type="entry name" value="NAD(P)-bd_dom_sf"/>
</dbReference>
<dbReference type="PANTHER" id="PTHR42760">
    <property type="entry name" value="SHORT-CHAIN DEHYDROGENASES/REDUCTASES FAMILY MEMBER"/>
    <property type="match status" value="1"/>
</dbReference>
<reference evidence="3" key="1">
    <citation type="submission" date="2019-08" db="EMBL/GenBank/DDBJ databases">
        <authorList>
            <person name="Kucharzyk K."/>
            <person name="Murdoch R.W."/>
            <person name="Higgins S."/>
            <person name="Loffler F."/>
        </authorList>
    </citation>
    <scope>NUCLEOTIDE SEQUENCE</scope>
</reference>
<accession>A0A645BNX1</accession>
<dbReference type="Pfam" id="PF13561">
    <property type="entry name" value="adh_short_C2"/>
    <property type="match status" value="1"/>
</dbReference>
<dbReference type="AlphaFoldDB" id="A0A645BNX1"/>
<organism evidence="3">
    <name type="scientific">bioreactor metagenome</name>
    <dbReference type="NCBI Taxonomy" id="1076179"/>
    <lineage>
        <taxon>unclassified sequences</taxon>
        <taxon>metagenomes</taxon>
        <taxon>ecological metagenomes</taxon>
    </lineage>
</organism>
<dbReference type="PRINTS" id="PR00080">
    <property type="entry name" value="SDRFAMILY"/>
</dbReference>
<gene>
    <name evidence="3" type="primary">kduD_20</name>
    <name evidence="3" type="ORF">SDC9_113869</name>
</gene>
<dbReference type="PANTHER" id="PTHR42760:SF5">
    <property type="entry name" value="2-DEHYDRO-3-DEOXY-D-GLUCONATE 5-DEHYDROGENASE"/>
    <property type="match status" value="1"/>
</dbReference>
<evidence type="ECO:0000256" key="2">
    <source>
        <dbReference type="ARBA" id="ARBA00023002"/>
    </source>
</evidence>
<dbReference type="InterPro" id="IPR002347">
    <property type="entry name" value="SDR_fam"/>
</dbReference>
<dbReference type="EMBL" id="VSSQ01021396">
    <property type="protein sequence ID" value="MPM66955.1"/>
    <property type="molecule type" value="Genomic_DNA"/>
</dbReference>
<comment type="similarity">
    <text evidence="1">Belongs to the short-chain dehydrogenases/reductases (SDR) family.</text>
</comment>
<evidence type="ECO:0000256" key="1">
    <source>
        <dbReference type="ARBA" id="ARBA00006484"/>
    </source>
</evidence>
<dbReference type="GO" id="GO:0047001">
    <property type="term" value="F:2-dehydro-3-deoxy-D-gluconate 5-dehydrogenase activity"/>
    <property type="evidence" value="ECO:0007669"/>
    <property type="project" value="UniProtKB-EC"/>
</dbReference>
<evidence type="ECO:0000313" key="3">
    <source>
        <dbReference type="EMBL" id="MPM66955.1"/>
    </source>
</evidence>
<protein>
    <submittedName>
        <fullName evidence="3">2-dehydro-3-deoxy-D-gluconate 5-dehydrogenase</fullName>
        <ecNumber evidence="3">1.1.1.127</ecNumber>
    </submittedName>
</protein>
<dbReference type="PROSITE" id="PS00061">
    <property type="entry name" value="ADH_SHORT"/>
    <property type="match status" value="1"/>
</dbReference>
<comment type="caution">
    <text evidence="3">The sequence shown here is derived from an EMBL/GenBank/DDBJ whole genome shotgun (WGS) entry which is preliminary data.</text>
</comment>
<dbReference type="Gene3D" id="3.40.50.720">
    <property type="entry name" value="NAD(P)-binding Rossmann-like Domain"/>
    <property type="match status" value="1"/>
</dbReference>
<proteinExistence type="inferred from homology"/>
<dbReference type="PRINTS" id="PR00081">
    <property type="entry name" value="GDHRDH"/>
</dbReference>
<dbReference type="SUPFAM" id="SSF51735">
    <property type="entry name" value="NAD(P)-binding Rossmann-fold domains"/>
    <property type="match status" value="1"/>
</dbReference>
<name>A0A645BNX1_9ZZZZ</name>
<dbReference type="InterPro" id="IPR020904">
    <property type="entry name" value="Sc_DH/Rdtase_CS"/>
</dbReference>